<dbReference type="CDD" id="cd06225">
    <property type="entry name" value="HAMP"/>
    <property type="match status" value="1"/>
</dbReference>
<dbReference type="InterPro" id="IPR051310">
    <property type="entry name" value="MCP_chemotaxis"/>
</dbReference>
<dbReference type="SMART" id="SM00283">
    <property type="entry name" value="MA"/>
    <property type="match status" value="1"/>
</dbReference>
<evidence type="ECO:0000259" key="5">
    <source>
        <dbReference type="PROSITE" id="PS50111"/>
    </source>
</evidence>
<evidence type="ECO:0000313" key="8">
    <source>
        <dbReference type="Proteomes" id="UP000649604"/>
    </source>
</evidence>
<feature type="region of interest" description="Disordered" evidence="4">
    <location>
        <begin position="246"/>
        <end position="270"/>
    </location>
</feature>
<dbReference type="PANTHER" id="PTHR43531">
    <property type="entry name" value="PROTEIN ICFG"/>
    <property type="match status" value="1"/>
</dbReference>
<accession>A0A9D5JVC6</accession>
<dbReference type="GO" id="GO:0007165">
    <property type="term" value="P:signal transduction"/>
    <property type="evidence" value="ECO:0007669"/>
    <property type="project" value="UniProtKB-KW"/>
</dbReference>
<feature type="region of interest" description="Disordered" evidence="4">
    <location>
        <begin position="484"/>
        <end position="512"/>
    </location>
</feature>
<protein>
    <recommendedName>
        <fullName evidence="9">Chemotaxis protein</fullName>
    </recommendedName>
</protein>
<comment type="caution">
    <text evidence="7">The sequence shown here is derived from an EMBL/GenBank/DDBJ whole genome shotgun (WGS) entry which is preliminary data.</text>
</comment>
<dbReference type="InterPro" id="IPR004089">
    <property type="entry name" value="MCPsignal_dom"/>
</dbReference>
<evidence type="ECO:0000256" key="2">
    <source>
        <dbReference type="ARBA" id="ARBA00029447"/>
    </source>
</evidence>
<dbReference type="SUPFAM" id="SSF58104">
    <property type="entry name" value="Methyl-accepting chemotaxis protein (MCP) signaling domain"/>
    <property type="match status" value="1"/>
</dbReference>
<evidence type="ECO:0000256" key="3">
    <source>
        <dbReference type="PROSITE-ProRule" id="PRU00284"/>
    </source>
</evidence>
<dbReference type="EMBL" id="WJJP01000306">
    <property type="protein sequence ID" value="MBD3324828.1"/>
    <property type="molecule type" value="Genomic_DNA"/>
</dbReference>
<evidence type="ECO:0008006" key="9">
    <source>
        <dbReference type="Google" id="ProtNLM"/>
    </source>
</evidence>
<sequence length="512" mass="55827">MRDKIRDVLQETNELTRAVQAGQLNIRGHAEAYTGGWHELLIGINTLIDAFVTPITMTATYIERLSNSEIPEEITDQYEGDFNTIKQNLNMLGRDIRNVLQETSRLSQAVQAGDLKNRGNVQAFGGGWRELIIGVNQVIDAFVAPITMTADYIDRIAKGEIPAIITEEYKGDFNLIKDNLNLLIEATAEITRLAEELAAGNLTIEVQERSDQDTLMQALNAMIKRLNRIVNDVKIASENVASGSQAMSSSATQMSQGATEQAASAEEASASMEQMAANIRQNSDNAVQTEKIAVKAAQDAQKGGHAVANTVKAMQEIVQKISIIEEIARQTHMLSLNATIEAAKAQEYGKGFGVVAAEVRTLAERSQTAAVEINQVAYRSIGVAEKAGELLRQLVPDIQQTAELVQEISAASGEQNTGATQINQAIQQLDQVIQHNASTSEEMAATAEQLAGQSEQLRHVMAFFRVETHHAGTPTMLTQIPYEEPGEGEIATEKTNPKGTDQAETEYERHES</sequence>
<dbReference type="GO" id="GO:0004888">
    <property type="term" value="F:transmembrane signaling receptor activity"/>
    <property type="evidence" value="ECO:0007669"/>
    <property type="project" value="TreeGrafter"/>
</dbReference>
<organism evidence="7 8">
    <name type="scientific">candidate division KSB3 bacterium</name>
    <dbReference type="NCBI Taxonomy" id="2044937"/>
    <lineage>
        <taxon>Bacteria</taxon>
        <taxon>candidate division KSB3</taxon>
    </lineage>
</organism>
<dbReference type="Pfam" id="PF00015">
    <property type="entry name" value="MCPsignal"/>
    <property type="match status" value="1"/>
</dbReference>
<dbReference type="PANTHER" id="PTHR43531:SF11">
    <property type="entry name" value="METHYL-ACCEPTING CHEMOTAXIS PROTEIN 3"/>
    <property type="match status" value="1"/>
</dbReference>
<dbReference type="Pfam" id="PF18947">
    <property type="entry name" value="HAMP_2"/>
    <property type="match status" value="2"/>
</dbReference>
<dbReference type="GO" id="GO:0006935">
    <property type="term" value="P:chemotaxis"/>
    <property type="evidence" value="ECO:0007669"/>
    <property type="project" value="UniProtKB-KW"/>
</dbReference>
<dbReference type="GO" id="GO:0005886">
    <property type="term" value="C:plasma membrane"/>
    <property type="evidence" value="ECO:0007669"/>
    <property type="project" value="TreeGrafter"/>
</dbReference>
<evidence type="ECO:0000313" key="7">
    <source>
        <dbReference type="EMBL" id="MBD3324828.1"/>
    </source>
</evidence>
<comment type="similarity">
    <text evidence="2">Belongs to the methyl-accepting chemotaxis (MCP) protein family.</text>
</comment>
<evidence type="ECO:0000256" key="1">
    <source>
        <dbReference type="ARBA" id="ARBA00022500"/>
    </source>
</evidence>
<dbReference type="InterPro" id="IPR003660">
    <property type="entry name" value="HAMP_dom"/>
</dbReference>
<dbReference type="PROSITE" id="PS50111">
    <property type="entry name" value="CHEMOTAXIS_TRANSDUC_2"/>
    <property type="match status" value="1"/>
</dbReference>
<keyword evidence="1" id="KW-0145">Chemotaxis</keyword>
<name>A0A9D5JVC6_9BACT</name>
<proteinExistence type="inferred from homology"/>
<dbReference type="PROSITE" id="PS50885">
    <property type="entry name" value="HAMP"/>
    <property type="match status" value="1"/>
</dbReference>
<evidence type="ECO:0000259" key="6">
    <source>
        <dbReference type="PROSITE" id="PS50885"/>
    </source>
</evidence>
<feature type="domain" description="HAMP" evidence="6">
    <location>
        <begin position="181"/>
        <end position="231"/>
    </location>
</feature>
<feature type="domain" description="Methyl-accepting transducer" evidence="5">
    <location>
        <begin position="236"/>
        <end position="451"/>
    </location>
</feature>
<dbReference type="Gene3D" id="1.10.287.950">
    <property type="entry name" value="Methyl-accepting chemotaxis protein"/>
    <property type="match status" value="1"/>
</dbReference>
<dbReference type="AlphaFoldDB" id="A0A9D5JVC6"/>
<evidence type="ECO:0000256" key="4">
    <source>
        <dbReference type="SAM" id="MobiDB-lite"/>
    </source>
</evidence>
<reference evidence="7" key="1">
    <citation type="submission" date="2019-11" db="EMBL/GenBank/DDBJ databases">
        <title>Microbial mats filling the niche in hypersaline microbial mats.</title>
        <authorList>
            <person name="Wong H.L."/>
            <person name="Macleod F.I."/>
            <person name="White R.A. III"/>
            <person name="Burns B.P."/>
        </authorList>
    </citation>
    <scope>NUCLEOTIDE SEQUENCE</scope>
    <source>
        <strain evidence="7">Rbin_158</strain>
    </source>
</reference>
<keyword evidence="3" id="KW-0807">Transducer</keyword>
<dbReference type="Gene3D" id="1.20.120.1530">
    <property type="match status" value="1"/>
</dbReference>
<gene>
    <name evidence="7" type="ORF">GF339_09605</name>
</gene>
<dbReference type="Proteomes" id="UP000649604">
    <property type="component" value="Unassembled WGS sequence"/>
</dbReference>